<dbReference type="Proteomes" id="UP000275078">
    <property type="component" value="Unassembled WGS sequence"/>
</dbReference>
<reference evidence="2 3" key="1">
    <citation type="journal article" date="2018" name="Nat. Ecol. Evol.">
        <title>Pezizomycetes genomes reveal the molecular basis of ectomycorrhizal truffle lifestyle.</title>
        <authorList>
            <person name="Murat C."/>
            <person name="Payen T."/>
            <person name="Noel B."/>
            <person name="Kuo A."/>
            <person name="Morin E."/>
            <person name="Chen J."/>
            <person name="Kohler A."/>
            <person name="Krizsan K."/>
            <person name="Balestrini R."/>
            <person name="Da Silva C."/>
            <person name="Montanini B."/>
            <person name="Hainaut M."/>
            <person name="Levati E."/>
            <person name="Barry K.W."/>
            <person name="Belfiori B."/>
            <person name="Cichocki N."/>
            <person name="Clum A."/>
            <person name="Dockter R.B."/>
            <person name="Fauchery L."/>
            <person name="Guy J."/>
            <person name="Iotti M."/>
            <person name="Le Tacon F."/>
            <person name="Lindquist E.A."/>
            <person name="Lipzen A."/>
            <person name="Malagnac F."/>
            <person name="Mello A."/>
            <person name="Molinier V."/>
            <person name="Miyauchi S."/>
            <person name="Poulain J."/>
            <person name="Riccioni C."/>
            <person name="Rubini A."/>
            <person name="Sitrit Y."/>
            <person name="Splivallo R."/>
            <person name="Traeger S."/>
            <person name="Wang M."/>
            <person name="Zifcakova L."/>
            <person name="Wipf D."/>
            <person name="Zambonelli A."/>
            <person name="Paolocci F."/>
            <person name="Nowrousian M."/>
            <person name="Ottonello S."/>
            <person name="Baldrian P."/>
            <person name="Spatafora J.W."/>
            <person name="Henrissat B."/>
            <person name="Nagy L.G."/>
            <person name="Aury J.M."/>
            <person name="Wincker P."/>
            <person name="Grigoriev I.V."/>
            <person name="Bonfante P."/>
            <person name="Martin F.M."/>
        </authorList>
    </citation>
    <scope>NUCLEOTIDE SEQUENCE [LARGE SCALE GENOMIC DNA]</scope>
    <source>
        <strain evidence="2 3">RN42</strain>
    </source>
</reference>
<organism evidence="2 3">
    <name type="scientific">Ascobolus immersus RN42</name>
    <dbReference type="NCBI Taxonomy" id="1160509"/>
    <lineage>
        <taxon>Eukaryota</taxon>
        <taxon>Fungi</taxon>
        <taxon>Dikarya</taxon>
        <taxon>Ascomycota</taxon>
        <taxon>Pezizomycotina</taxon>
        <taxon>Pezizomycetes</taxon>
        <taxon>Pezizales</taxon>
        <taxon>Ascobolaceae</taxon>
        <taxon>Ascobolus</taxon>
    </lineage>
</organism>
<dbReference type="Pfam" id="PF11913">
    <property type="entry name" value="DUF3431"/>
    <property type="match status" value="1"/>
</dbReference>
<accession>A0A3N4IIY8</accession>
<proteinExistence type="predicted"/>
<dbReference type="InterPro" id="IPR021838">
    <property type="entry name" value="DUF3431"/>
</dbReference>
<name>A0A3N4IIY8_ASCIM</name>
<evidence type="ECO:0000313" key="2">
    <source>
        <dbReference type="EMBL" id="RPA86102.1"/>
    </source>
</evidence>
<evidence type="ECO:0000256" key="1">
    <source>
        <dbReference type="SAM" id="MobiDB-lite"/>
    </source>
</evidence>
<dbReference type="OrthoDB" id="28755at2759"/>
<protein>
    <submittedName>
        <fullName evidence="2">Uncharacterized protein</fullName>
    </submittedName>
</protein>
<dbReference type="AlphaFoldDB" id="A0A3N4IIY8"/>
<keyword evidence="3" id="KW-1185">Reference proteome</keyword>
<sequence>MAPAALEVVLYYYPAASSTIGALISWIGPYARNTIIYSASPLSVYDALQFKRVVYVPDLNIITESQAYLHHIATDFYSLADVTIFCHSRSYGYFTISNTRMMELASLTEVGEVMTFPGNDLVRFDTWELSSCSLAETTNKRTFGGLRCRQRLRETPHEPLFLSEPSLDTLKIEAHNSTTPASAFWDTMAPSGKIPKLPSAIAFQPGCTFAARRETIQEHGKDYWTRLYSQHFGNNNRFTLLEAGYYLSKFWWAFLSDDYVLYEGDVVDRKLWVMKSGGRKELTKGNWIRRLEPQTIVPDAAGRNSHHFRTRSCSIDAENPFIRDMALYGFPSLRPANEKNQQRPYGIVPARIELKKAHSMTMMTPEDMSKLGLSNDMSEKPASGHHRSASENSAY</sequence>
<gene>
    <name evidence="2" type="ORF">BJ508DRAFT_321780</name>
</gene>
<evidence type="ECO:0000313" key="3">
    <source>
        <dbReference type="Proteomes" id="UP000275078"/>
    </source>
</evidence>
<feature type="region of interest" description="Disordered" evidence="1">
    <location>
        <begin position="369"/>
        <end position="395"/>
    </location>
</feature>
<dbReference type="EMBL" id="ML119650">
    <property type="protein sequence ID" value="RPA86102.1"/>
    <property type="molecule type" value="Genomic_DNA"/>
</dbReference>